<dbReference type="EMBL" id="FNPH01000020">
    <property type="protein sequence ID" value="SDZ46615.1"/>
    <property type="molecule type" value="Genomic_DNA"/>
</dbReference>
<keyword evidence="1 3" id="KW-0547">Nucleotide-binding</keyword>
<dbReference type="PROSITE" id="PS50901">
    <property type="entry name" value="FTSK"/>
    <property type="match status" value="1"/>
</dbReference>
<dbReference type="GO" id="GO:0005524">
    <property type="term" value="F:ATP binding"/>
    <property type="evidence" value="ECO:0007669"/>
    <property type="project" value="UniProtKB-UniRule"/>
</dbReference>
<feature type="binding site" evidence="3">
    <location>
        <begin position="241"/>
        <end position="248"/>
    </location>
    <ligand>
        <name>ATP</name>
        <dbReference type="ChEBI" id="CHEBI:30616"/>
    </ligand>
</feature>
<proteinExistence type="predicted"/>
<evidence type="ECO:0000256" key="2">
    <source>
        <dbReference type="ARBA" id="ARBA00022840"/>
    </source>
</evidence>
<evidence type="ECO:0000259" key="5">
    <source>
        <dbReference type="PROSITE" id="PS50901"/>
    </source>
</evidence>
<keyword evidence="4" id="KW-0812">Transmembrane</keyword>
<feature type="transmembrane region" description="Helical" evidence="4">
    <location>
        <begin position="67"/>
        <end position="88"/>
    </location>
</feature>
<dbReference type="Proteomes" id="UP000242415">
    <property type="component" value="Unassembled WGS sequence"/>
</dbReference>
<evidence type="ECO:0000256" key="1">
    <source>
        <dbReference type="ARBA" id="ARBA00022741"/>
    </source>
</evidence>
<reference evidence="7" key="1">
    <citation type="submission" date="2016-10" db="EMBL/GenBank/DDBJ databases">
        <authorList>
            <person name="Varghese N."/>
            <person name="Submissions S."/>
        </authorList>
    </citation>
    <scope>NUCLEOTIDE SEQUENCE [LARGE SCALE GENOMIC DNA]</scope>
    <source>
        <strain evidence="7">DSM 45245</strain>
    </source>
</reference>
<evidence type="ECO:0000256" key="4">
    <source>
        <dbReference type="SAM" id="Phobius"/>
    </source>
</evidence>
<name>A0A1H3TA65_9ACTN</name>
<evidence type="ECO:0000313" key="7">
    <source>
        <dbReference type="Proteomes" id="UP000242415"/>
    </source>
</evidence>
<dbReference type="InterPro" id="IPR027417">
    <property type="entry name" value="P-loop_NTPase"/>
</dbReference>
<evidence type="ECO:0000313" key="6">
    <source>
        <dbReference type="EMBL" id="SDZ46615.1"/>
    </source>
</evidence>
<keyword evidence="7" id="KW-1185">Reference proteome</keyword>
<dbReference type="AlphaFoldDB" id="A0A1H3TA65"/>
<gene>
    <name evidence="6" type="ORF">SAMN05444365_12010</name>
</gene>
<dbReference type="InterPro" id="IPR002543">
    <property type="entry name" value="FtsK_dom"/>
</dbReference>
<dbReference type="PANTHER" id="PTHR22683">
    <property type="entry name" value="SPORULATION PROTEIN RELATED"/>
    <property type="match status" value="1"/>
</dbReference>
<dbReference type="SUPFAM" id="SSF52540">
    <property type="entry name" value="P-loop containing nucleoside triphosphate hydrolases"/>
    <property type="match status" value="1"/>
</dbReference>
<organism evidence="6 7">
    <name type="scientific">Micromonospora pattaloongensis</name>
    <dbReference type="NCBI Taxonomy" id="405436"/>
    <lineage>
        <taxon>Bacteria</taxon>
        <taxon>Bacillati</taxon>
        <taxon>Actinomycetota</taxon>
        <taxon>Actinomycetes</taxon>
        <taxon>Micromonosporales</taxon>
        <taxon>Micromonosporaceae</taxon>
        <taxon>Micromonospora</taxon>
    </lineage>
</organism>
<dbReference type="PANTHER" id="PTHR22683:SF41">
    <property type="entry name" value="DNA TRANSLOCASE FTSK"/>
    <property type="match status" value="1"/>
</dbReference>
<feature type="domain" description="FtsK" evidence="5">
    <location>
        <begin position="222"/>
        <end position="406"/>
    </location>
</feature>
<dbReference type="Gene3D" id="3.40.50.300">
    <property type="entry name" value="P-loop containing nucleotide triphosphate hydrolases"/>
    <property type="match status" value="1"/>
</dbReference>
<feature type="transmembrane region" description="Helical" evidence="4">
    <location>
        <begin position="28"/>
        <end position="52"/>
    </location>
</feature>
<keyword evidence="2 3" id="KW-0067">ATP-binding</keyword>
<protein>
    <submittedName>
        <fullName evidence="6">DNA segregation ATPase FtsK/SpoIIIE, S-DNA-T family</fullName>
    </submittedName>
</protein>
<keyword evidence="4" id="KW-1133">Transmembrane helix</keyword>
<evidence type="ECO:0000256" key="3">
    <source>
        <dbReference type="PROSITE-ProRule" id="PRU00289"/>
    </source>
</evidence>
<sequence>MPLVNVIRGERIADAPLNVRTPIIRVPLWMALAWWLLRGLGVLLVVAARFWWITGPALVFGGLYLEYGWLGPVALVLAVTAICASWFAGHRASFLRFAWYPVLGRVRLWQYRRAWHPAMATARLAVSFDGHTVLPILRKVRCSSGVDVVTVRMVTGQIPEDFAKVAERLAHTFGVRAVKAAPGPRPDLVLLSLMRGDPLAKVVRPLPVPAMPDFTALSVGRQEDGDAYELRLFGTQILIVGATGAGKGSVIWSAVRSLAGGVGSGLVELWGLDPKGGMELGIGAPMFTKFACKDFAVMAGLIEQAAAEAQRRAGNLRGRTRQHIPTPEEPLIVLIIDELANLTAYLTDRQLKDRIKAALGILLTQGRAVGVHVVAAIQDPRKEVLPFRDLFPTRIGLRLSEEAQVDMVLGEGMRDRGALCDRIPQSLPGVGYVVLDGDPTPMRVRFSYLTDDEIRDMAQTYGRLRVIDGDVIDGEAA</sequence>
<dbReference type="InterPro" id="IPR050206">
    <property type="entry name" value="FtsK/SpoIIIE/SftA"/>
</dbReference>
<keyword evidence="4" id="KW-0472">Membrane</keyword>
<dbReference type="OrthoDB" id="3217500at2"/>
<dbReference type="STRING" id="405436.SAMN05444365_12010"/>
<dbReference type="RefSeq" id="WP_091563027.1">
    <property type="nucleotide sequence ID" value="NZ_FNPH01000020.1"/>
</dbReference>
<dbReference type="GO" id="GO:0003677">
    <property type="term" value="F:DNA binding"/>
    <property type="evidence" value="ECO:0007669"/>
    <property type="project" value="InterPro"/>
</dbReference>
<accession>A0A1H3TA65</accession>